<dbReference type="Pfam" id="PF02913">
    <property type="entry name" value="FAD-oxidase_C"/>
    <property type="match status" value="1"/>
</dbReference>
<dbReference type="InterPro" id="IPR006094">
    <property type="entry name" value="Oxid_FAD_bind_N"/>
</dbReference>
<dbReference type="InterPro" id="IPR004113">
    <property type="entry name" value="FAD-bd_oxidored_4_C"/>
</dbReference>
<keyword evidence="5" id="KW-0560">Oxidoreductase</keyword>
<dbReference type="SUPFAM" id="SSF56176">
    <property type="entry name" value="FAD-binding/transporter-associated domain-like"/>
    <property type="match status" value="1"/>
</dbReference>
<dbReference type="Gene3D" id="3.30.43.10">
    <property type="entry name" value="Uridine Diphospho-n-acetylenolpyruvylglucosamine Reductase, domain 2"/>
    <property type="match status" value="1"/>
</dbReference>
<dbReference type="InterPro" id="IPR036318">
    <property type="entry name" value="FAD-bd_PCMH-like_sf"/>
</dbReference>
<dbReference type="Proteomes" id="UP001501237">
    <property type="component" value="Unassembled WGS sequence"/>
</dbReference>
<proteinExistence type="inferred from homology"/>
<dbReference type="InterPro" id="IPR016166">
    <property type="entry name" value="FAD-bd_PCMH"/>
</dbReference>
<evidence type="ECO:0000256" key="2">
    <source>
        <dbReference type="ARBA" id="ARBA00008000"/>
    </source>
</evidence>
<dbReference type="PROSITE" id="PS51387">
    <property type="entry name" value="FAD_PCMH"/>
    <property type="match status" value="1"/>
</dbReference>
<keyword evidence="4" id="KW-0274">FAD</keyword>
<name>A0ABP6QL45_9ACTN</name>
<accession>A0ABP6QL45</accession>
<comment type="similarity">
    <text evidence="2">Belongs to the FAD-binding oxidoreductase/transferase type 4 family.</text>
</comment>
<evidence type="ECO:0000259" key="6">
    <source>
        <dbReference type="PROSITE" id="PS51387"/>
    </source>
</evidence>
<dbReference type="Gene3D" id="1.10.45.10">
    <property type="entry name" value="Vanillyl-alcohol Oxidase, Chain A, domain 4"/>
    <property type="match status" value="1"/>
</dbReference>
<feature type="domain" description="FAD-binding PCMH-type" evidence="6">
    <location>
        <begin position="30"/>
        <end position="207"/>
    </location>
</feature>
<evidence type="ECO:0000256" key="5">
    <source>
        <dbReference type="ARBA" id="ARBA00023002"/>
    </source>
</evidence>
<dbReference type="InterPro" id="IPR016171">
    <property type="entry name" value="Vanillyl_alc_oxidase_C-sub2"/>
</dbReference>
<comment type="caution">
    <text evidence="7">The sequence shown here is derived from an EMBL/GenBank/DDBJ whole genome shotgun (WGS) entry which is preliminary data.</text>
</comment>
<dbReference type="RefSeq" id="WP_344838571.1">
    <property type="nucleotide sequence ID" value="NZ_BAAAUV010000038.1"/>
</dbReference>
<dbReference type="InterPro" id="IPR016169">
    <property type="entry name" value="FAD-bd_PCMH_sub2"/>
</dbReference>
<dbReference type="Gene3D" id="3.30.70.2190">
    <property type="match status" value="1"/>
</dbReference>
<evidence type="ECO:0000313" key="7">
    <source>
        <dbReference type="EMBL" id="GAA3239372.1"/>
    </source>
</evidence>
<dbReference type="Gene3D" id="3.30.465.10">
    <property type="match status" value="1"/>
</dbReference>
<keyword evidence="8" id="KW-1185">Reference proteome</keyword>
<dbReference type="EMBL" id="BAAAUV010000038">
    <property type="protein sequence ID" value="GAA3239372.1"/>
    <property type="molecule type" value="Genomic_DNA"/>
</dbReference>
<dbReference type="SUPFAM" id="SSF55103">
    <property type="entry name" value="FAD-linked oxidases, C-terminal domain"/>
    <property type="match status" value="1"/>
</dbReference>
<keyword evidence="3" id="KW-0285">Flavoprotein</keyword>
<evidence type="ECO:0000256" key="3">
    <source>
        <dbReference type="ARBA" id="ARBA00022630"/>
    </source>
</evidence>
<dbReference type="PANTHER" id="PTHR43716:SF1">
    <property type="entry name" value="D-2-HYDROXYGLUTARATE DEHYDROGENASE, MITOCHONDRIAL"/>
    <property type="match status" value="1"/>
</dbReference>
<dbReference type="Gene3D" id="3.30.70.2740">
    <property type="match status" value="1"/>
</dbReference>
<protein>
    <submittedName>
        <fullName evidence="7">FAD-binding oxidoreductase</fullName>
    </submittedName>
</protein>
<dbReference type="InterPro" id="IPR016167">
    <property type="entry name" value="FAD-bd_PCMH_sub1"/>
</dbReference>
<dbReference type="PANTHER" id="PTHR43716">
    <property type="entry name" value="D-2-HYDROXYGLUTARATE DEHYDROGENASE, MITOCHONDRIAL"/>
    <property type="match status" value="1"/>
</dbReference>
<evidence type="ECO:0000256" key="1">
    <source>
        <dbReference type="ARBA" id="ARBA00001974"/>
    </source>
</evidence>
<dbReference type="InterPro" id="IPR051264">
    <property type="entry name" value="FAD-oxidored/transferase_4"/>
</dbReference>
<dbReference type="Pfam" id="PF01565">
    <property type="entry name" value="FAD_binding_4"/>
    <property type="match status" value="1"/>
</dbReference>
<sequence length="437" mass="45625">MLEERLAKVTRVVSDPSVVASYTRDYTGRWEGRARLVVRPRDTGEVAEAVRICAEEGARIVSQGGNTGLGGGGIPMDGEVVLSLRGLDRIGPVDVAAGQVSTGAGVVLSDLQREARRTGLDFGVDLASRGSATIGGMIATNAGGERVLRYGMTRANVVGVEAVLADGSLWSRLGGLPKDNAGFEPPFAGSEGILGIITAARLRLVPLLDDRATAMIGFASAADAVAALVRLRGLGSLEMAEFLLPDGLRLVCGHTGLPHPMRGHHAFYVIVECADRRDPSEELYAVLEELDPPEVVVAADAADQHRLWTYRESHAEAINTQGVPLKLDVAVPLGDLPAFLDDLPALAGKATPYLFGHLAEANVHVNLIGADDVAAVTEAVLERVAAAGGSISAEHGVGRAKTGHLRLSRSAAEIAVLRAVKDALDPGGLFNPGVLLP</sequence>
<comment type="cofactor">
    <cofactor evidence="1">
        <name>FAD</name>
        <dbReference type="ChEBI" id="CHEBI:57692"/>
    </cofactor>
</comment>
<dbReference type="InterPro" id="IPR016164">
    <property type="entry name" value="FAD-linked_Oxase-like_C"/>
</dbReference>
<evidence type="ECO:0000313" key="8">
    <source>
        <dbReference type="Proteomes" id="UP001501237"/>
    </source>
</evidence>
<evidence type="ECO:0000256" key="4">
    <source>
        <dbReference type="ARBA" id="ARBA00022827"/>
    </source>
</evidence>
<organism evidence="7 8">
    <name type="scientific">Actinocorallia longicatena</name>
    <dbReference type="NCBI Taxonomy" id="111803"/>
    <lineage>
        <taxon>Bacteria</taxon>
        <taxon>Bacillati</taxon>
        <taxon>Actinomycetota</taxon>
        <taxon>Actinomycetes</taxon>
        <taxon>Streptosporangiales</taxon>
        <taxon>Thermomonosporaceae</taxon>
        <taxon>Actinocorallia</taxon>
    </lineage>
</organism>
<gene>
    <name evidence="7" type="ORF">GCM10010468_75520</name>
</gene>
<reference evidence="8" key="1">
    <citation type="journal article" date="2019" name="Int. J. Syst. Evol. Microbiol.">
        <title>The Global Catalogue of Microorganisms (GCM) 10K type strain sequencing project: providing services to taxonomists for standard genome sequencing and annotation.</title>
        <authorList>
            <consortium name="The Broad Institute Genomics Platform"/>
            <consortium name="The Broad Institute Genome Sequencing Center for Infectious Disease"/>
            <person name="Wu L."/>
            <person name="Ma J."/>
        </authorList>
    </citation>
    <scope>NUCLEOTIDE SEQUENCE [LARGE SCALE GENOMIC DNA]</scope>
    <source>
        <strain evidence="8">JCM 9377</strain>
    </source>
</reference>